<feature type="region of interest" description="Disordered" evidence="1">
    <location>
        <begin position="734"/>
        <end position="864"/>
    </location>
</feature>
<keyword evidence="2" id="KW-1133">Transmembrane helix</keyword>
<organism evidence="3 4">
    <name type="scientific">Thanatephorus cucumeris (strain AG1-IB / isolate 7/3/14)</name>
    <name type="common">Lettuce bottom rot fungus</name>
    <name type="synonym">Rhizoctonia solani</name>
    <dbReference type="NCBI Taxonomy" id="1108050"/>
    <lineage>
        <taxon>Eukaryota</taxon>
        <taxon>Fungi</taxon>
        <taxon>Dikarya</taxon>
        <taxon>Basidiomycota</taxon>
        <taxon>Agaricomycotina</taxon>
        <taxon>Agaricomycetes</taxon>
        <taxon>Cantharellales</taxon>
        <taxon>Ceratobasidiaceae</taxon>
        <taxon>Rhizoctonia</taxon>
        <taxon>Rhizoctonia solani AG-1</taxon>
    </lineage>
</organism>
<feature type="compositionally biased region" description="Polar residues" evidence="1">
    <location>
        <begin position="56"/>
        <end position="67"/>
    </location>
</feature>
<dbReference type="OrthoDB" id="3230159at2759"/>
<feature type="transmembrane region" description="Helical" evidence="2">
    <location>
        <begin position="666"/>
        <end position="687"/>
    </location>
</feature>
<dbReference type="EMBL" id="LN679102">
    <property type="protein sequence ID" value="CEL58387.1"/>
    <property type="molecule type" value="Genomic_DNA"/>
</dbReference>
<feature type="compositionally biased region" description="Low complexity" evidence="1">
    <location>
        <begin position="824"/>
        <end position="848"/>
    </location>
</feature>
<keyword evidence="2" id="KW-0812">Transmembrane</keyword>
<evidence type="ECO:0008006" key="5">
    <source>
        <dbReference type="Google" id="ProtNLM"/>
    </source>
</evidence>
<evidence type="ECO:0000313" key="3">
    <source>
        <dbReference type="EMBL" id="CEL58387.1"/>
    </source>
</evidence>
<evidence type="ECO:0000256" key="1">
    <source>
        <dbReference type="SAM" id="MobiDB-lite"/>
    </source>
</evidence>
<dbReference type="AlphaFoldDB" id="A0A0B7FQF1"/>
<feature type="compositionally biased region" description="Low complexity" evidence="1">
    <location>
        <begin position="42"/>
        <end position="55"/>
    </location>
</feature>
<protein>
    <recommendedName>
        <fullName evidence="5">Alphaherpesvirus glycoprotein E domain-containing protein</fullName>
    </recommendedName>
</protein>
<reference evidence="3 4" key="1">
    <citation type="submission" date="2014-11" db="EMBL/GenBank/DDBJ databases">
        <authorList>
            <person name="Wibberg Daniel"/>
        </authorList>
    </citation>
    <scope>NUCLEOTIDE SEQUENCE [LARGE SCALE GENOMIC DNA]</scope>
    <source>
        <strain evidence="3">Rhizoctonia solani AG1-IB 7/3/14</strain>
    </source>
</reference>
<evidence type="ECO:0000256" key="2">
    <source>
        <dbReference type="SAM" id="Phobius"/>
    </source>
</evidence>
<feature type="region of interest" description="Disordered" evidence="1">
    <location>
        <begin position="42"/>
        <end position="67"/>
    </location>
</feature>
<feature type="region of interest" description="Disordered" evidence="1">
    <location>
        <begin position="637"/>
        <end position="662"/>
    </location>
</feature>
<sequence length="907" mass="95232">MSLALLTTTDPLLTSQSASPTAPGIINRTISSGSSSLVSTSASAGSSSRLSTATTNEVTPITQNHAAPLDTTSKTTLAAILSSWISGTQSSLSPLSTSFSHSASLVATTSSLSIPNSTLVSQPTSQQHGTYVAIVTTSLVVISSYEVPSTSQSFTSRSSRSTTPTLTSEPEPSLTAAPETPGRYDHRLIIDLGDCAGFASPRLTLVAGEMSDPVPVGDGRFEIELKSDPASLVFGLGVSLKDDGVRCGSKYSASCMLIDIGFGATSELVVNVLKSGDYGIDMYPFSIWLEDGVTWDGRSVNSPNKTYQCWGWTDAECPYAFSANGAGGATWTLSSKNLTGDVYIDFCPSDGPAWASIPPNPSPDAQNWGQQSTYVVLPTQTTVSTSTFVKPIGPTSPSSPNLTDSLPCDEPSACAVLSTYIIKEGTTTLPSSFIIPMPDTTRHEGTRIIIEATTAVLETTLLATGGLPTIHPSTAIILDSTITSRKTTFFATPTPTPSATLPIVTTSSMSSVIQSGWPSSSTEPRTRRPIGIPSTESSALVSTPAPTVIPTYSYISDSLGSTVSTSSYDIITSPAPTTTPTSDTQYILTSWSTWMTVNGSTVPAIAGEVGVLTTVSITYLLESGSIIPLSELSTRTVASGQTSTPSSTPAAPVDDNQSGQTQGGRIAGAVVGTLVGLVLGSLLLWYICYRRQRRQMRDSFARGGPSWLAPGHQVGSGGGSGLLVDLDQEPRMSNSYVEPWVPPRPVAHSSRKGGQSEMGSTPGAYGVSTIAGPSREPESSSSEGGSSWSHGSSEQHQVPIPTTTRAGKSNTRNEPTRRPNVMISQRPVSSSYLSPSLASPSLSLLPTPFRDEPPSPLMPASPLTQVAPLLNPRGRVRMSHRERLNDEEQARQNAIPPLYNEAWNTVR</sequence>
<name>A0A0B7FQF1_THACB</name>
<feature type="compositionally biased region" description="Polar residues" evidence="1">
    <location>
        <begin position="637"/>
        <end position="660"/>
    </location>
</feature>
<feature type="compositionally biased region" description="Low complexity" evidence="1">
    <location>
        <begin position="151"/>
        <end position="175"/>
    </location>
</feature>
<keyword evidence="2" id="KW-0472">Membrane</keyword>
<dbReference type="Proteomes" id="UP000059188">
    <property type="component" value="Unassembled WGS sequence"/>
</dbReference>
<evidence type="ECO:0000313" key="4">
    <source>
        <dbReference type="Proteomes" id="UP000059188"/>
    </source>
</evidence>
<feature type="compositionally biased region" description="Polar residues" evidence="1">
    <location>
        <begin position="800"/>
        <end position="813"/>
    </location>
</feature>
<proteinExistence type="predicted"/>
<accession>A0A0B7FQF1</accession>
<dbReference type="STRING" id="1108050.A0A0B7FQF1"/>
<feature type="compositionally biased region" description="Low complexity" evidence="1">
    <location>
        <begin position="779"/>
        <end position="794"/>
    </location>
</feature>
<feature type="region of interest" description="Disordered" evidence="1">
    <location>
        <begin position="151"/>
        <end position="181"/>
    </location>
</feature>
<keyword evidence="4" id="KW-1185">Reference proteome</keyword>
<gene>
    <name evidence="3" type="ORF">RSOLAG1IB_03133</name>
</gene>